<dbReference type="GeneID" id="25918735"/>
<evidence type="ECO:0000313" key="2">
    <source>
        <dbReference type="EMBL" id="KNC69259.1"/>
    </source>
</evidence>
<feature type="compositionally biased region" description="Basic residues" evidence="1">
    <location>
        <begin position="8"/>
        <end position="17"/>
    </location>
</feature>
<accession>A0A0L0EXX8</accession>
<evidence type="ECO:0000313" key="3">
    <source>
        <dbReference type="Proteomes" id="UP000054560"/>
    </source>
</evidence>
<sequence>MTPQYTNFHKKHPKRSTFSRSPTQHTNTSIYTIATIYAYTTSKPPLNTTAQSTTYTNSTHLTTWHFNPSTFSRSPTLHTNTAVSVVGRMGVCGVPGRPALPPAIFRARLLSALRVATRRSYATLTP</sequence>
<protein>
    <submittedName>
        <fullName evidence="2">Uncharacterized protein</fullName>
    </submittedName>
</protein>
<dbReference type="EMBL" id="KQ256314">
    <property type="protein sequence ID" value="KNC69259.1"/>
    <property type="molecule type" value="Genomic_DNA"/>
</dbReference>
<keyword evidence="3" id="KW-1185">Reference proteome</keyword>
<evidence type="ECO:0000256" key="1">
    <source>
        <dbReference type="SAM" id="MobiDB-lite"/>
    </source>
</evidence>
<dbReference type="RefSeq" id="XP_014143161.1">
    <property type="nucleotide sequence ID" value="XM_014287686.1"/>
</dbReference>
<dbReference type="AlphaFoldDB" id="A0A0L0EXX8"/>
<name>A0A0L0EXX8_9EUKA</name>
<reference evidence="2 3" key="1">
    <citation type="submission" date="2011-02" db="EMBL/GenBank/DDBJ databases">
        <title>The Genome Sequence of Sphaeroforma arctica JP610.</title>
        <authorList>
            <consortium name="The Broad Institute Genome Sequencing Platform"/>
            <person name="Russ C."/>
            <person name="Cuomo C."/>
            <person name="Young S.K."/>
            <person name="Zeng Q."/>
            <person name="Gargeya S."/>
            <person name="Alvarado L."/>
            <person name="Berlin A."/>
            <person name="Chapman S.B."/>
            <person name="Chen Z."/>
            <person name="Freedman E."/>
            <person name="Gellesch M."/>
            <person name="Goldberg J."/>
            <person name="Griggs A."/>
            <person name="Gujja S."/>
            <person name="Heilman E."/>
            <person name="Heiman D."/>
            <person name="Howarth C."/>
            <person name="Mehta T."/>
            <person name="Neiman D."/>
            <person name="Pearson M."/>
            <person name="Roberts A."/>
            <person name="Saif S."/>
            <person name="Shea T."/>
            <person name="Shenoy N."/>
            <person name="Sisk P."/>
            <person name="Stolte C."/>
            <person name="Sykes S."/>
            <person name="White J."/>
            <person name="Yandava C."/>
            <person name="Burger G."/>
            <person name="Gray M.W."/>
            <person name="Holland P.W.H."/>
            <person name="King N."/>
            <person name="Lang F.B.F."/>
            <person name="Roger A.J."/>
            <person name="Ruiz-Trillo I."/>
            <person name="Haas B."/>
            <person name="Nusbaum C."/>
            <person name="Birren B."/>
        </authorList>
    </citation>
    <scope>NUCLEOTIDE SEQUENCE [LARGE SCALE GENOMIC DNA]</scope>
    <source>
        <strain evidence="2 3">JP610</strain>
    </source>
</reference>
<proteinExistence type="predicted"/>
<organism evidence="2 3">
    <name type="scientific">Sphaeroforma arctica JP610</name>
    <dbReference type="NCBI Taxonomy" id="667725"/>
    <lineage>
        <taxon>Eukaryota</taxon>
        <taxon>Ichthyosporea</taxon>
        <taxon>Ichthyophonida</taxon>
        <taxon>Sphaeroforma</taxon>
    </lineage>
</organism>
<gene>
    <name evidence="2" type="ORF">SARC_18231</name>
</gene>
<feature type="region of interest" description="Disordered" evidence="1">
    <location>
        <begin position="1"/>
        <end position="24"/>
    </location>
</feature>
<dbReference type="Proteomes" id="UP000054560">
    <property type="component" value="Unassembled WGS sequence"/>
</dbReference>